<dbReference type="STRING" id="398767.Glov_1127"/>
<evidence type="ECO:0000313" key="3">
    <source>
        <dbReference type="Proteomes" id="UP000002420"/>
    </source>
</evidence>
<gene>
    <name evidence="2" type="ordered locus">Glov_1127</name>
</gene>
<dbReference type="Proteomes" id="UP000002420">
    <property type="component" value="Chromosome"/>
</dbReference>
<dbReference type="EMBL" id="CP001089">
    <property type="protein sequence ID" value="ACD94849.1"/>
    <property type="molecule type" value="Genomic_DNA"/>
</dbReference>
<accession>B3E6M4</accession>
<dbReference type="RefSeq" id="WP_012469198.1">
    <property type="nucleotide sequence ID" value="NC_010814.1"/>
</dbReference>
<keyword evidence="3" id="KW-1185">Reference proteome</keyword>
<sequence length="131" mass="14844">MSRARIDELIRQIQELQAQEPPGPRGDDGPPLPDFENFGWRDAAADPNHRPTIGGNVPQSVRNAISTAFTKAEIFQRTGRKLQRPDLIRHGEVWLWRGSDLMELAIEAYGWDAVWRMDAEDNPETADEQAP</sequence>
<evidence type="ECO:0000256" key="1">
    <source>
        <dbReference type="SAM" id="MobiDB-lite"/>
    </source>
</evidence>
<proteinExistence type="predicted"/>
<dbReference type="KEGG" id="glo:Glov_1127"/>
<dbReference type="AlphaFoldDB" id="B3E6M4"/>
<evidence type="ECO:0000313" key="2">
    <source>
        <dbReference type="EMBL" id="ACD94849.1"/>
    </source>
</evidence>
<protein>
    <submittedName>
        <fullName evidence="2">Uncharacterized protein</fullName>
    </submittedName>
</protein>
<name>B3E6M4_TRIL1</name>
<dbReference type="HOGENOM" id="CLU_1924555_0_0_7"/>
<feature type="region of interest" description="Disordered" evidence="1">
    <location>
        <begin position="15"/>
        <end position="58"/>
    </location>
</feature>
<organism evidence="2 3">
    <name type="scientific">Trichlorobacter lovleyi (strain ATCC BAA-1151 / DSM 17278 / SZ)</name>
    <name type="common">Geobacter lovleyi</name>
    <dbReference type="NCBI Taxonomy" id="398767"/>
    <lineage>
        <taxon>Bacteria</taxon>
        <taxon>Pseudomonadati</taxon>
        <taxon>Thermodesulfobacteriota</taxon>
        <taxon>Desulfuromonadia</taxon>
        <taxon>Geobacterales</taxon>
        <taxon>Geobacteraceae</taxon>
        <taxon>Trichlorobacter</taxon>
    </lineage>
</organism>
<reference evidence="2 3" key="1">
    <citation type="submission" date="2008-05" db="EMBL/GenBank/DDBJ databases">
        <title>Complete sequence of chromosome of Geobacter lovleyi SZ.</title>
        <authorList>
            <consortium name="US DOE Joint Genome Institute"/>
            <person name="Lucas S."/>
            <person name="Copeland A."/>
            <person name="Lapidus A."/>
            <person name="Glavina del Rio T."/>
            <person name="Dalin E."/>
            <person name="Tice H."/>
            <person name="Bruce D."/>
            <person name="Goodwin L."/>
            <person name="Pitluck S."/>
            <person name="Chertkov O."/>
            <person name="Meincke L."/>
            <person name="Brettin T."/>
            <person name="Detter J.C."/>
            <person name="Han C."/>
            <person name="Tapia R."/>
            <person name="Kuske C.R."/>
            <person name="Schmutz J."/>
            <person name="Larimer F."/>
            <person name="Land M."/>
            <person name="Hauser L."/>
            <person name="Kyrpides N."/>
            <person name="Mikhailova N."/>
            <person name="Sung Y."/>
            <person name="Fletcher K.E."/>
            <person name="Ritalahti K.M."/>
            <person name="Loeffler F.E."/>
            <person name="Richardson P."/>
        </authorList>
    </citation>
    <scope>NUCLEOTIDE SEQUENCE [LARGE SCALE GENOMIC DNA]</scope>
    <source>
        <strain evidence="3">ATCC BAA-1151 / DSM 17278 / SZ</strain>
    </source>
</reference>